<feature type="domain" description="CBU-0592-like" evidence="2">
    <location>
        <begin position="17"/>
        <end position="88"/>
    </location>
</feature>
<accession>A0A238JY82</accession>
<dbReference type="Pfam" id="PF26604">
    <property type="entry name" value="CBU_0592"/>
    <property type="match status" value="1"/>
</dbReference>
<dbReference type="NCBIfam" id="NF047864">
    <property type="entry name" value="CBU_0592_membra"/>
    <property type="match status" value="1"/>
</dbReference>
<sequence>MLREFLDFIRAYPDLLELSGVVGSILYVGGFALVQGGVVCGNGKTYALSKIFAALFVLLSLAGAFNLGAFLIQIGFISFGLWGLVRRVEIKDTVPIVRIPENPIKV</sequence>
<dbReference type="Proteomes" id="UP000202922">
    <property type="component" value="Unassembled WGS sequence"/>
</dbReference>
<evidence type="ECO:0000313" key="3">
    <source>
        <dbReference type="EMBL" id="SMX34666.1"/>
    </source>
</evidence>
<dbReference type="AlphaFoldDB" id="A0A238JY82"/>
<dbReference type="EMBL" id="FXYE01000001">
    <property type="protein sequence ID" value="SMX34666.1"/>
    <property type="molecule type" value="Genomic_DNA"/>
</dbReference>
<keyword evidence="1" id="KW-0812">Transmembrane</keyword>
<dbReference type="RefSeq" id="WP_141137853.1">
    <property type="nucleotide sequence ID" value="NZ_FXYE01000001.1"/>
</dbReference>
<feature type="transmembrane region" description="Helical" evidence="1">
    <location>
        <begin position="20"/>
        <end position="40"/>
    </location>
</feature>
<evidence type="ECO:0000313" key="4">
    <source>
        <dbReference type="Proteomes" id="UP000202922"/>
    </source>
</evidence>
<organism evidence="3 4">
    <name type="scientific">Actibacterium lipolyticum</name>
    <dbReference type="NCBI Taxonomy" id="1524263"/>
    <lineage>
        <taxon>Bacteria</taxon>
        <taxon>Pseudomonadati</taxon>
        <taxon>Pseudomonadota</taxon>
        <taxon>Alphaproteobacteria</taxon>
        <taxon>Rhodobacterales</taxon>
        <taxon>Roseobacteraceae</taxon>
        <taxon>Actibacterium</taxon>
    </lineage>
</organism>
<name>A0A238JY82_9RHOB</name>
<reference evidence="4" key="1">
    <citation type="submission" date="2017-05" db="EMBL/GenBank/DDBJ databases">
        <authorList>
            <person name="Rodrigo-Torres L."/>
            <person name="Arahal R. D."/>
            <person name="Lucena T."/>
        </authorList>
    </citation>
    <scope>NUCLEOTIDE SEQUENCE [LARGE SCALE GENOMIC DNA]</scope>
    <source>
        <strain evidence="4">CECT 8621</strain>
    </source>
</reference>
<keyword evidence="1" id="KW-1133">Transmembrane helix</keyword>
<evidence type="ECO:0000256" key="1">
    <source>
        <dbReference type="SAM" id="Phobius"/>
    </source>
</evidence>
<feature type="transmembrane region" description="Helical" evidence="1">
    <location>
        <begin position="52"/>
        <end position="85"/>
    </location>
</feature>
<protein>
    <recommendedName>
        <fullName evidence="2">CBU-0592-like domain-containing protein</fullName>
    </recommendedName>
</protein>
<gene>
    <name evidence="3" type="ORF">COL8621_01427</name>
</gene>
<dbReference type="OrthoDB" id="7875009at2"/>
<dbReference type="InterPro" id="IPR058058">
    <property type="entry name" value="CBU_0592-like"/>
</dbReference>
<evidence type="ECO:0000259" key="2">
    <source>
        <dbReference type="Pfam" id="PF26604"/>
    </source>
</evidence>
<keyword evidence="1" id="KW-0472">Membrane</keyword>
<keyword evidence="4" id="KW-1185">Reference proteome</keyword>
<proteinExistence type="predicted"/>